<keyword evidence="1 3" id="KW-0378">Hydrolase</keyword>
<dbReference type="SUPFAM" id="SSF49785">
    <property type="entry name" value="Galactose-binding domain-like"/>
    <property type="match status" value="1"/>
</dbReference>
<dbReference type="Pfam" id="PF02129">
    <property type="entry name" value="Peptidase_S15"/>
    <property type="match status" value="1"/>
</dbReference>
<dbReference type="Gene3D" id="1.10.3020.10">
    <property type="entry name" value="alpha-amino acid ester hydrolase ( Helical cap domain)"/>
    <property type="match status" value="1"/>
</dbReference>
<name>A0ABT3CL19_9MYCO</name>
<protein>
    <submittedName>
        <fullName evidence="3">CocE/NonD family hydrolase</fullName>
    </submittedName>
</protein>
<dbReference type="InterPro" id="IPR008979">
    <property type="entry name" value="Galactose-bd-like_sf"/>
</dbReference>
<accession>A0ABT3CL19</accession>
<dbReference type="InterPro" id="IPR029058">
    <property type="entry name" value="AB_hydrolase_fold"/>
</dbReference>
<evidence type="ECO:0000313" key="4">
    <source>
        <dbReference type="Proteomes" id="UP001526201"/>
    </source>
</evidence>
<dbReference type="EMBL" id="JACKTY010000049">
    <property type="protein sequence ID" value="MCV7230067.1"/>
    <property type="molecule type" value="Genomic_DNA"/>
</dbReference>
<dbReference type="PANTHER" id="PTHR43056:SF10">
    <property type="entry name" value="COCE_NOND FAMILY, PUTATIVE (AFU_ORTHOLOGUE AFUA_7G00600)-RELATED"/>
    <property type="match status" value="1"/>
</dbReference>
<proteinExistence type="predicted"/>
<evidence type="ECO:0000313" key="3">
    <source>
        <dbReference type="EMBL" id="MCV7230067.1"/>
    </source>
</evidence>
<dbReference type="SUPFAM" id="SSF53474">
    <property type="entry name" value="alpha/beta-Hydrolases"/>
    <property type="match status" value="1"/>
</dbReference>
<reference evidence="3 4" key="1">
    <citation type="journal article" date="2022" name="BMC Genomics">
        <title>Comparative genome analysis of mycobacteria focusing on tRNA and non-coding RNA.</title>
        <authorList>
            <person name="Behra P.R.K."/>
            <person name="Pettersson B.M.F."/>
            <person name="Ramesh M."/>
            <person name="Das S."/>
            <person name="Dasgupta S."/>
            <person name="Kirsebom L.A."/>
        </authorList>
    </citation>
    <scope>NUCLEOTIDE SEQUENCE [LARGE SCALE GENOMIC DNA]</scope>
    <source>
        <strain evidence="3 4">DSM 44078</strain>
    </source>
</reference>
<organism evidence="3 4">
    <name type="scientific">Mycolicibacterium komossense</name>
    <dbReference type="NCBI Taxonomy" id="1779"/>
    <lineage>
        <taxon>Bacteria</taxon>
        <taxon>Bacillati</taxon>
        <taxon>Actinomycetota</taxon>
        <taxon>Actinomycetes</taxon>
        <taxon>Mycobacteriales</taxon>
        <taxon>Mycobacteriaceae</taxon>
        <taxon>Mycolicibacterium</taxon>
    </lineage>
</organism>
<dbReference type="NCBIfam" id="TIGR00976">
    <property type="entry name" value="CocE_NonD"/>
    <property type="match status" value="1"/>
</dbReference>
<dbReference type="InterPro" id="IPR013736">
    <property type="entry name" value="Xaa-Pro_dipept_C"/>
</dbReference>
<evidence type="ECO:0000256" key="1">
    <source>
        <dbReference type="ARBA" id="ARBA00022801"/>
    </source>
</evidence>
<dbReference type="Gene3D" id="3.40.50.1820">
    <property type="entry name" value="alpha/beta hydrolase"/>
    <property type="match status" value="1"/>
</dbReference>
<sequence>MTDYALSTEDITLEMADGVALAMTLYRPITDGPVPVLVEALPYRKDDMLERDLYDRLVTQYGFAVCRVDVRGTGSSGGPATDEYPVTELDDLNTVIDWLAAQQWSNGSVGMFGWSYSGFNSLQVAATRPAALKAIVPVYSSDDRYNDDVHNIGGALRLLDLVDYPSFMVAMNAMPPVPALWSGDWRAQWRHRIESNEPWLFTWRAEQRRQPYWQQGSIRPDYARVTCPTMIVAGWADGYRNNTFRTVEALEEAGTPWKLLIGPWSHMGTETSLPGPWVDLTAEMARWFDRWLRDDDNGVDTEPRVQIFHRRSTRPEPDLAELRGVWRAHPGMPLADNKTLDFDLGTGVVQHAMIGDIGTAAWNSCAGALPWGQPTDQRYDNAGSLTWDFPGDDLHVYGHPILRLRVRADRPVASVSAKLCDVFADGTSVLITRGFLNLTHRGGYDADPVALEPGEWVDVDVELEATAWSLDDGHLLRLAVAGGDWPNATVPPEPLTLEIDREASRLSVPVLTSLDDLDEPELVHVVPEKLQSSDGITWAVERDVLARRTRCRTEHGSDWVSTKGYRCREHYTGLVELDTRTFAQRAEAFARFDVEFPEGRTATQSTMTVDLDATHLHLDVHVEAFDGDQLFAEKRWQKSILRDLG</sequence>
<dbReference type="InterPro" id="IPR005674">
    <property type="entry name" value="CocE/Ser_esterase"/>
</dbReference>
<dbReference type="Gene3D" id="2.60.120.260">
    <property type="entry name" value="Galactose-binding domain-like"/>
    <property type="match status" value="1"/>
</dbReference>
<comment type="caution">
    <text evidence="3">The sequence shown here is derived from an EMBL/GenBank/DDBJ whole genome shotgun (WGS) entry which is preliminary data.</text>
</comment>
<dbReference type="GO" id="GO:0016787">
    <property type="term" value="F:hydrolase activity"/>
    <property type="evidence" value="ECO:0007669"/>
    <property type="project" value="UniProtKB-KW"/>
</dbReference>
<keyword evidence="4" id="KW-1185">Reference proteome</keyword>
<gene>
    <name evidence="3" type="ORF">H7J73_29080</name>
</gene>
<dbReference type="Pfam" id="PF08530">
    <property type="entry name" value="PepX_C"/>
    <property type="match status" value="1"/>
</dbReference>
<dbReference type="Proteomes" id="UP001526201">
    <property type="component" value="Unassembled WGS sequence"/>
</dbReference>
<dbReference type="InterPro" id="IPR000383">
    <property type="entry name" value="Xaa-Pro-like_dom"/>
</dbReference>
<dbReference type="InterPro" id="IPR050585">
    <property type="entry name" value="Xaa-Pro_dipeptidyl-ppase/CocE"/>
</dbReference>
<dbReference type="RefSeq" id="WP_264071350.1">
    <property type="nucleotide sequence ID" value="NZ_JACKTY010000049.1"/>
</dbReference>
<dbReference type="SMART" id="SM00939">
    <property type="entry name" value="PepX_C"/>
    <property type="match status" value="1"/>
</dbReference>
<feature type="domain" description="Xaa-Pro dipeptidyl-peptidase C-terminal" evidence="2">
    <location>
        <begin position="285"/>
        <end position="507"/>
    </location>
</feature>
<dbReference type="PANTHER" id="PTHR43056">
    <property type="entry name" value="PEPTIDASE S9 PROLYL OLIGOPEPTIDASE"/>
    <property type="match status" value="1"/>
</dbReference>
<evidence type="ECO:0000259" key="2">
    <source>
        <dbReference type="SMART" id="SM00939"/>
    </source>
</evidence>